<proteinExistence type="predicted"/>
<organism evidence="1 2">
    <name type="scientific">Ammonicoccus fulvus</name>
    <dbReference type="NCBI Taxonomy" id="3138240"/>
    <lineage>
        <taxon>Bacteria</taxon>
        <taxon>Bacillati</taxon>
        <taxon>Actinomycetota</taxon>
        <taxon>Actinomycetes</taxon>
        <taxon>Propionibacteriales</taxon>
        <taxon>Propionibacteriaceae</taxon>
        <taxon>Ammonicoccus</taxon>
    </lineage>
</organism>
<dbReference type="InterPro" id="IPR012675">
    <property type="entry name" value="Beta-grasp_dom_sf"/>
</dbReference>
<evidence type="ECO:0000313" key="2">
    <source>
        <dbReference type="Proteomes" id="UP001442841"/>
    </source>
</evidence>
<dbReference type="Gene3D" id="3.10.20.30">
    <property type="match status" value="1"/>
</dbReference>
<dbReference type="SUPFAM" id="SSF54285">
    <property type="entry name" value="MoaD/ThiS"/>
    <property type="match status" value="1"/>
</dbReference>
<keyword evidence="2" id="KW-1185">Reference proteome</keyword>
<protein>
    <submittedName>
        <fullName evidence="1">MoaD/ThiS family protein</fullName>
    </submittedName>
</protein>
<dbReference type="Proteomes" id="UP001442841">
    <property type="component" value="Chromosome"/>
</dbReference>
<accession>A0ABZ3FL24</accession>
<reference evidence="1 2" key="1">
    <citation type="submission" date="2024-04" db="EMBL/GenBank/DDBJ databases">
        <title>Isolation of an actinomycete strain from pig manure.</title>
        <authorList>
            <person name="Gong T."/>
            <person name="Yu Z."/>
            <person name="An M."/>
            <person name="Wei C."/>
            <person name="Yang W."/>
            <person name="Liu L."/>
        </authorList>
    </citation>
    <scope>NUCLEOTIDE SEQUENCE [LARGE SCALE GENOMIC DNA]</scope>
    <source>
        <strain evidence="1 2">ZF39</strain>
    </source>
</reference>
<dbReference type="InterPro" id="IPR016155">
    <property type="entry name" value="Mopterin_synth/thiamin_S_b"/>
</dbReference>
<gene>
    <name evidence="1" type="ORF">AADG42_05190</name>
</gene>
<dbReference type="RefSeq" id="WP_425308156.1">
    <property type="nucleotide sequence ID" value="NZ_CP154795.1"/>
</dbReference>
<evidence type="ECO:0000313" key="1">
    <source>
        <dbReference type="EMBL" id="XAN06727.1"/>
    </source>
</evidence>
<sequence>MFPVVIRYWAGAAAAAGVESETIEAGTVAEALASAAADRGPALQRVIGISSILVDGLRSSDQDRDENLAGAVQVEVLPPFAGG</sequence>
<name>A0ABZ3FL24_9ACTN</name>
<dbReference type="EMBL" id="CP154795">
    <property type="protein sequence ID" value="XAN06727.1"/>
    <property type="molecule type" value="Genomic_DNA"/>
</dbReference>